<organism evidence="2 3">
    <name type="scientific">Ornithinimicrobium pratense</name>
    <dbReference type="NCBI Taxonomy" id="2593973"/>
    <lineage>
        <taxon>Bacteria</taxon>
        <taxon>Bacillati</taxon>
        <taxon>Actinomycetota</taxon>
        <taxon>Actinomycetes</taxon>
        <taxon>Micrococcales</taxon>
        <taxon>Ornithinimicrobiaceae</taxon>
        <taxon>Ornithinimicrobium</taxon>
    </lineage>
</organism>
<name>A0A5J6V684_9MICO</name>
<protein>
    <submittedName>
        <fullName evidence="2">Pyridoxamine 5'-phosphate oxidase family protein</fullName>
    </submittedName>
</protein>
<dbReference type="KEGG" id="serw:FY030_08160"/>
<dbReference type="RefSeq" id="WP_158061077.1">
    <property type="nucleotide sequence ID" value="NZ_CP044427.1"/>
</dbReference>
<proteinExistence type="predicted"/>
<reference evidence="2 3" key="1">
    <citation type="submission" date="2019-09" db="EMBL/GenBank/DDBJ databases">
        <title>Serinicoccus pratensis sp. nov., isolated from meadow soil.</title>
        <authorList>
            <person name="Zhang W."/>
        </authorList>
    </citation>
    <scope>NUCLEOTIDE SEQUENCE [LARGE SCALE GENOMIC DNA]</scope>
    <source>
        <strain evidence="2 3">W204</strain>
    </source>
</reference>
<evidence type="ECO:0000313" key="3">
    <source>
        <dbReference type="Proteomes" id="UP000326546"/>
    </source>
</evidence>
<dbReference type="SUPFAM" id="SSF50475">
    <property type="entry name" value="FMN-binding split barrel"/>
    <property type="match status" value="1"/>
</dbReference>
<keyword evidence="3" id="KW-1185">Reference proteome</keyword>
<feature type="region of interest" description="Disordered" evidence="1">
    <location>
        <begin position="98"/>
        <end position="122"/>
    </location>
</feature>
<evidence type="ECO:0000313" key="2">
    <source>
        <dbReference type="EMBL" id="QFG68691.1"/>
    </source>
</evidence>
<accession>A0A5J6V684</accession>
<gene>
    <name evidence="2" type="ORF">FY030_08160</name>
</gene>
<dbReference type="EMBL" id="CP044427">
    <property type="protein sequence ID" value="QFG68691.1"/>
    <property type="molecule type" value="Genomic_DNA"/>
</dbReference>
<dbReference type="OrthoDB" id="8907583at2"/>
<dbReference type="AlphaFoldDB" id="A0A5J6V684"/>
<evidence type="ECO:0000256" key="1">
    <source>
        <dbReference type="SAM" id="MobiDB-lite"/>
    </source>
</evidence>
<sequence length="122" mass="13043">MSILVDLSELAGVVARHPTAYLLIAGEDRPHVGEVEVKVGDGVLIVPRPGRTARRVLPARPLVTLLLPPHEPDGYSLVVDGSAELVDEQVRITPSHAVLHRRPRPDSPPSATACEGDCQPLS</sequence>
<dbReference type="Proteomes" id="UP000326546">
    <property type="component" value="Chromosome"/>
</dbReference>